<evidence type="ECO:0000256" key="2">
    <source>
        <dbReference type="ARBA" id="ARBA00023004"/>
    </source>
</evidence>
<evidence type="ECO:0000313" key="6">
    <source>
        <dbReference type="Proteomes" id="UP000003240"/>
    </source>
</evidence>
<dbReference type="OrthoDB" id="9804603at2"/>
<dbReference type="SUPFAM" id="SSF54862">
    <property type="entry name" value="4Fe-4S ferredoxins"/>
    <property type="match status" value="1"/>
</dbReference>
<evidence type="ECO:0000256" key="3">
    <source>
        <dbReference type="ARBA" id="ARBA00023014"/>
    </source>
</evidence>
<accession>F7NMW8</accession>
<evidence type="ECO:0000256" key="1">
    <source>
        <dbReference type="ARBA" id="ARBA00022723"/>
    </source>
</evidence>
<keyword evidence="3" id="KW-0411">Iron-sulfur</keyword>
<proteinExistence type="predicted"/>
<dbReference type="PROSITE" id="PS00198">
    <property type="entry name" value="4FE4S_FER_1"/>
    <property type="match status" value="2"/>
</dbReference>
<feature type="domain" description="4Fe-4S ferredoxin-type" evidence="4">
    <location>
        <begin position="2"/>
        <end position="31"/>
    </location>
</feature>
<evidence type="ECO:0000313" key="5">
    <source>
        <dbReference type="EMBL" id="EGO62612.1"/>
    </source>
</evidence>
<dbReference type="AlphaFoldDB" id="F7NMW8"/>
<dbReference type="PANTHER" id="PTHR43122">
    <property type="entry name" value="FERREDOXIN SUBUNIT OF PYRUVATE:FLAVODOXIN OXIDOREDUCTASE-RELATED"/>
    <property type="match status" value="1"/>
</dbReference>
<sequence>MNQVKIEFDRCKECGYCVNFCPQKVLLIGDKVNKRGYYPPAAALLQDCIACGTCARVCPEAAIAVYKES</sequence>
<dbReference type="EMBL" id="AFGF01000193">
    <property type="protein sequence ID" value="EGO62612.1"/>
    <property type="molecule type" value="Genomic_DNA"/>
</dbReference>
<protein>
    <submittedName>
        <fullName evidence="5">4Fe-4S ferredoxin iron-sulfur binding domain protein</fullName>
    </submittedName>
</protein>
<name>F7NMW8_9FIRM</name>
<dbReference type="GO" id="GO:0051536">
    <property type="term" value="F:iron-sulfur cluster binding"/>
    <property type="evidence" value="ECO:0007669"/>
    <property type="project" value="UniProtKB-KW"/>
</dbReference>
<evidence type="ECO:0000259" key="4">
    <source>
        <dbReference type="PROSITE" id="PS51379"/>
    </source>
</evidence>
<comment type="caution">
    <text evidence="5">The sequence shown here is derived from an EMBL/GenBank/DDBJ whole genome shotgun (WGS) entry which is preliminary data.</text>
</comment>
<keyword evidence="1" id="KW-0479">Metal-binding</keyword>
<keyword evidence="2" id="KW-0408">Iron</keyword>
<feature type="domain" description="4Fe-4S ferredoxin-type" evidence="4">
    <location>
        <begin position="38"/>
        <end position="68"/>
    </location>
</feature>
<dbReference type="Pfam" id="PF12838">
    <property type="entry name" value="Fer4_7"/>
    <property type="match status" value="1"/>
</dbReference>
<organism evidence="5 6">
    <name type="scientific">Acetonema longum DSM 6540</name>
    <dbReference type="NCBI Taxonomy" id="1009370"/>
    <lineage>
        <taxon>Bacteria</taxon>
        <taxon>Bacillati</taxon>
        <taxon>Bacillota</taxon>
        <taxon>Negativicutes</taxon>
        <taxon>Acetonemataceae</taxon>
        <taxon>Acetonema</taxon>
    </lineage>
</organism>
<dbReference type="InterPro" id="IPR017900">
    <property type="entry name" value="4Fe4S_Fe_S_CS"/>
</dbReference>
<dbReference type="PROSITE" id="PS51379">
    <property type="entry name" value="4FE4S_FER_2"/>
    <property type="match status" value="2"/>
</dbReference>
<dbReference type="Proteomes" id="UP000003240">
    <property type="component" value="Unassembled WGS sequence"/>
</dbReference>
<reference evidence="5 6" key="1">
    <citation type="journal article" date="2011" name="EMBO J.">
        <title>Structural diversity of bacterial flagellar motors.</title>
        <authorList>
            <person name="Chen S."/>
            <person name="Beeby M."/>
            <person name="Murphy G.E."/>
            <person name="Leadbetter J.R."/>
            <person name="Hendrixson D.R."/>
            <person name="Briegel A."/>
            <person name="Li Z."/>
            <person name="Shi J."/>
            <person name="Tocheva E.I."/>
            <person name="Muller A."/>
            <person name="Dobro M.J."/>
            <person name="Jensen G.J."/>
        </authorList>
    </citation>
    <scope>NUCLEOTIDE SEQUENCE [LARGE SCALE GENOMIC DNA]</scope>
    <source>
        <strain evidence="5 6">DSM 6540</strain>
    </source>
</reference>
<dbReference type="InterPro" id="IPR017896">
    <property type="entry name" value="4Fe4S_Fe-S-bd"/>
</dbReference>
<gene>
    <name evidence="5" type="ORF">ALO_17256</name>
</gene>
<keyword evidence="6" id="KW-1185">Reference proteome</keyword>
<dbReference type="eggNOG" id="COG1146">
    <property type="taxonomic scope" value="Bacteria"/>
</dbReference>
<dbReference type="PANTHER" id="PTHR43122:SF2">
    <property type="entry name" value="FERREDOXIN SUBUNIT OF PYRUVATE:FLAVODOXIN OXIDOREDUCTASE"/>
    <property type="match status" value="1"/>
</dbReference>
<dbReference type="GO" id="GO:0046872">
    <property type="term" value="F:metal ion binding"/>
    <property type="evidence" value="ECO:0007669"/>
    <property type="project" value="UniProtKB-KW"/>
</dbReference>
<dbReference type="STRING" id="1009370.ALO_17256"/>
<dbReference type="Gene3D" id="3.30.70.20">
    <property type="match status" value="1"/>
</dbReference>
<dbReference type="RefSeq" id="WP_004098096.1">
    <property type="nucleotide sequence ID" value="NZ_AFGF01000193.1"/>
</dbReference>